<evidence type="ECO:0000313" key="1">
    <source>
        <dbReference type="EMBL" id="KAL0015725.1"/>
    </source>
</evidence>
<organism evidence="1 2">
    <name type="scientific">Lithocarpus litseifolius</name>
    <dbReference type="NCBI Taxonomy" id="425828"/>
    <lineage>
        <taxon>Eukaryota</taxon>
        <taxon>Viridiplantae</taxon>
        <taxon>Streptophyta</taxon>
        <taxon>Embryophyta</taxon>
        <taxon>Tracheophyta</taxon>
        <taxon>Spermatophyta</taxon>
        <taxon>Magnoliopsida</taxon>
        <taxon>eudicotyledons</taxon>
        <taxon>Gunneridae</taxon>
        <taxon>Pentapetalae</taxon>
        <taxon>rosids</taxon>
        <taxon>fabids</taxon>
        <taxon>Fagales</taxon>
        <taxon>Fagaceae</taxon>
        <taxon>Lithocarpus</taxon>
    </lineage>
</organism>
<protein>
    <submittedName>
        <fullName evidence="1">Uncharacterized protein</fullName>
    </submittedName>
</protein>
<evidence type="ECO:0000313" key="2">
    <source>
        <dbReference type="Proteomes" id="UP001459277"/>
    </source>
</evidence>
<proteinExistence type="predicted"/>
<comment type="caution">
    <text evidence="1">The sequence shown here is derived from an EMBL/GenBank/DDBJ whole genome shotgun (WGS) entry which is preliminary data.</text>
</comment>
<dbReference type="AlphaFoldDB" id="A0AAW2E297"/>
<dbReference type="Proteomes" id="UP001459277">
    <property type="component" value="Unassembled WGS sequence"/>
</dbReference>
<sequence>MRKKEVATQTVSALLSSILGTTPMPISQRCSASICLCRRVAYGSPFAIVTWSEITITLEDVANQLLLPILGDVDSSAIKFSLDKEAVQAELKKGMSGNVKLSHWVGAFSKAFDVVRRIAFVAL</sequence>
<accession>A0AAW2E297</accession>
<reference evidence="1 2" key="1">
    <citation type="submission" date="2024-01" db="EMBL/GenBank/DDBJ databases">
        <title>A telomere-to-telomere, gap-free genome of sweet tea (Lithocarpus litseifolius).</title>
        <authorList>
            <person name="Zhou J."/>
        </authorList>
    </citation>
    <scope>NUCLEOTIDE SEQUENCE [LARGE SCALE GENOMIC DNA]</scope>
    <source>
        <strain evidence="1">Zhou-2022a</strain>
        <tissue evidence="1">Leaf</tissue>
    </source>
</reference>
<keyword evidence="2" id="KW-1185">Reference proteome</keyword>
<name>A0AAW2E297_9ROSI</name>
<dbReference type="EMBL" id="JAZDWU010000001">
    <property type="protein sequence ID" value="KAL0015725.1"/>
    <property type="molecule type" value="Genomic_DNA"/>
</dbReference>
<gene>
    <name evidence="1" type="ORF">SO802_002794</name>
</gene>